<dbReference type="EMBL" id="KC248415">
    <property type="protein sequence ID" value="AGG39810.1"/>
    <property type="molecule type" value="Genomic_DNA"/>
</dbReference>
<organism evidence="1">
    <name type="scientific">Diporeia sp. associated circular virus</name>
    <dbReference type="NCBI Taxonomy" id="1299317"/>
    <lineage>
        <taxon>Viruses</taxon>
    </lineage>
</organism>
<reference evidence="1" key="1">
    <citation type="submission" date="2012-11" db="EMBL/GenBank/DDBJ databases">
        <title>Investigation of viruses associated with Diporeia sp. from the Laurentian Great Lakes and Owasco Lake, NY as a potential stressor of declining populations.</title>
        <authorList>
            <person name="Hewson I."/>
            <person name="Rudstam L.G."/>
        </authorList>
    </citation>
    <scope>NUCLEOTIDE SEQUENCE</scope>
    <source>
        <strain evidence="1">LM5751</strain>
    </source>
</reference>
<name>M1S3S9_9VIRU</name>
<evidence type="ECO:0000313" key="1">
    <source>
        <dbReference type="EMBL" id="AGG39810.1"/>
    </source>
</evidence>
<sequence length="147" mass="17892">DISWDDYFNRTYTYRDVEHLEDLGQSLCDHPRWYLVVFSPLDKPYLLHTEWYDTKGLNKCRDFFKSPLSIYLTKEKLNCAKVHINALVLTRQNLDDKNSKIYTHKYFVHVQRLLQLSDRERALNYINKESKERPFVEFQDYIKYARS</sequence>
<accession>M1S3S9</accession>
<feature type="non-terminal residue" evidence="1">
    <location>
        <position position="1"/>
    </location>
</feature>
<proteinExistence type="predicted"/>
<protein>
    <submittedName>
        <fullName evidence="1">Uncharacterized protein</fullName>
    </submittedName>
</protein>